<evidence type="ECO:0000256" key="1">
    <source>
        <dbReference type="SAM" id="MobiDB-lite"/>
    </source>
</evidence>
<dbReference type="EMBL" id="CAADFL010000985">
    <property type="protein sequence ID" value="VFK24328.1"/>
    <property type="molecule type" value="Genomic_DNA"/>
</dbReference>
<evidence type="ECO:0000313" key="3">
    <source>
        <dbReference type="EMBL" id="VFJ77042.1"/>
    </source>
</evidence>
<dbReference type="EMBL" id="CAADFA010000948">
    <property type="protein sequence ID" value="VFJ76801.1"/>
    <property type="molecule type" value="Genomic_DNA"/>
</dbReference>
<feature type="region of interest" description="Disordered" evidence="1">
    <location>
        <begin position="42"/>
        <end position="65"/>
    </location>
</feature>
<organism evidence="4">
    <name type="scientific">Candidatus Kentrum sp. FM</name>
    <dbReference type="NCBI Taxonomy" id="2126340"/>
    <lineage>
        <taxon>Bacteria</taxon>
        <taxon>Pseudomonadati</taxon>
        <taxon>Pseudomonadota</taxon>
        <taxon>Gammaproteobacteria</taxon>
        <taxon>Candidatus Kentrum</taxon>
    </lineage>
</organism>
<evidence type="ECO:0000313" key="4">
    <source>
        <dbReference type="EMBL" id="VFK24328.1"/>
    </source>
</evidence>
<dbReference type="AlphaFoldDB" id="A0A450X4Y8"/>
<evidence type="ECO:0000313" key="2">
    <source>
        <dbReference type="EMBL" id="VFJ76801.1"/>
    </source>
</evidence>
<proteinExistence type="predicted"/>
<protein>
    <submittedName>
        <fullName evidence="4">Uncharacterized protein</fullName>
    </submittedName>
</protein>
<dbReference type="EMBL" id="CAADEZ010000957">
    <property type="protein sequence ID" value="VFJ77042.1"/>
    <property type="molecule type" value="Genomic_DNA"/>
</dbReference>
<sequence>MIEDPIVSELRRHREEHAASYGHDLKKIVAALRERERQSGRVMLNPGPRYLPKTNAYPGGCRSSE</sequence>
<gene>
    <name evidence="3" type="ORF">BECKFM1743A_GA0114220_109572</name>
    <name evidence="4" type="ORF">BECKFM1743B_GA0114221_109852</name>
    <name evidence="2" type="ORF">BECKFM1743C_GA0114222_109482</name>
</gene>
<name>A0A450X4Y8_9GAMM</name>
<reference evidence="4" key="1">
    <citation type="submission" date="2019-02" db="EMBL/GenBank/DDBJ databases">
        <authorList>
            <person name="Gruber-Vodicka R. H."/>
            <person name="Seah K. B. B."/>
        </authorList>
    </citation>
    <scope>NUCLEOTIDE SEQUENCE</scope>
    <source>
        <strain evidence="3">BECK_BZ163</strain>
        <strain evidence="4">BECK_BZ164</strain>
        <strain evidence="2">BECK_BZ165</strain>
    </source>
</reference>
<accession>A0A450X4Y8</accession>